<feature type="region of interest" description="Disordered" evidence="1">
    <location>
        <begin position="1540"/>
        <end position="1568"/>
    </location>
</feature>
<dbReference type="Pfam" id="PF00024">
    <property type="entry name" value="PAN_1"/>
    <property type="match status" value="3"/>
</dbReference>
<dbReference type="InParanoid" id="A0A2R5GRQ0"/>
<sequence length="1568" mass="176514">MVASREKMGSSRRYAFMVIVLCATLIKENGKGAAIGGNCVNDILYDYIPISAMSNNITDTKLRPELCPGKPFYGSVPSASTRGAPQVADPESFDTVISHDDRLRAIQETVDIPHTVEVSDLTDAEIEASCLTVADCRLPPALTIIRENSTGEFWQPSADKKSDKFKDMFGYWCCDVNEPMEGFLYEQRNTNRKTIVQTYPAMSTQFRDNAKFMAQEWFPRTAKSTAEAKIIKIHFKVGKKKLYFYVDNTCNDLQGQRWQNGFMGNAARAGGGLFHEVIFKSENSNLPYAHNPASQEDGPVPLNTKDFVVQYIGNLKSGSSKFQWVAAKNLWYYADVQKKSEKGYRRMASVHMKTAMEWLLLAPPKGNLAVALMYVLASKLYLDAKGLSYEAENFDFSYIKQYQGHFYEHFELAIEHLMTPDEDSNLVRIFHALTKLDNFEDCLSSIPPDFYNQFANRKVNSRRPPESGCLGAASPIMDCMLWHSRQCANTYRVLYEARAAMWEEFHDSIPQCASCPGLIGWWRSGVTSSKHNKLTEVGRYPQCLPWRDSDGNEINNLGYDMYTSDTYELDYNEGYVCGPLNCRFADALYVPLAQLTEAIGGYVCANEDPLDTFKNTDLEQCRKECYTLTKKDDFACTSFHFNANTKRCKLYSRCSALTTQGASSGDVLYIAKPKVYNRTRSWDDPAEFYLLEDTPSPSSPAPTKRPTSSPTRSPTVKPTKRPTAKPTKYPTSEPDQEVDSAEICATEGLRYWGGRRLAKENKVRSLEACYLLCQANDACQGYTWKKRDSKCFLYDGGYTTKSPAAQAAAECVNDILYDYVSISELANNITDAKLRPELCLDKPFYGRQPAEHTRGTPHIPDPFKFDSALSSAERIEQFQAIIDEPHMVEISDLSDEEIAASCLTVEDCRLPPALTIIRKKSNGAFWQPYVQKSSYKYKDMFGHWCCDVNEPMDDFSYDQRNTNTKTILKSFPAISSQFRSGATLSKVTLFPSTATTATEAKIIRIDFRAESTDLYFYVDNTCNHLKGQRWQNGFMGNAARAGGGFFHEVIFKSYNTALPSAHNPASQANGPVPKNTDKFTVQYIGNFKPRSRRFQWVSVKNLWFIAKVQDKNAAGYRRMASVHLKTAMEWLLLAPPRGNLAVALMYLFAAKLYLDKAGGTNPYAAHRFDFSLIEEYQGHFYENYVSAVDHLMTQNEDSQMVRIFHALMELDGFESCLEAVPPSFYKQFSHTKQSARRPPESGCLGASDPIFDCTRWHSRRCANTYKVLYEARATMWKSFHESVPQCGSCPGLIGWWRSGVTSSTHEKLLEIGRYPQCLPWRDTDGTDVDNFGYDMYTSDAYELDYDEGYLCGPLYCRFADALYVPLEQVTEPVAGQICADAFPLKIVSLSTLDACRQKCYALTLNDDFACTSFLYNAATEKCKLYQRCSVLTTEGASSDDVMYVAKPKMYDPTRSWSDPADFYSRADTLAPTTLAPSPSPTAHPTMFPTDVPTMFPTMSPTDEPTGFPTLISDTEPDIVSYTTNKCANKIASIRTDYGTHRLSHDSTDTSTNFEANGVSDEVSNLGAH</sequence>
<feature type="region of interest" description="Disordered" evidence="1">
    <location>
        <begin position="691"/>
        <end position="737"/>
    </location>
</feature>
<feature type="domain" description="Apple" evidence="2">
    <location>
        <begin position="744"/>
        <end position="820"/>
    </location>
</feature>
<dbReference type="EMBL" id="BEYU01000162">
    <property type="protein sequence ID" value="GBG33557.1"/>
    <property type="molecule type" value="Genomic_DNA"/>
</dbReference>
<keyword evidence="4" id="KW-1185">Reference proteome</keyword>
<protein>
    <recommendedName>
        <fullName evidence="2">Apple domain-containing protein</fullName>
    </recommendedName>
</protein>
<dbReference type="SMART" id="SM00473">
    <property type="entry name" value="PAN_AP"/>
    <property type="match status" value="3"/>
</dbReference>
<comment type="caution">
    <text evidence="3">The sequence shown here is derived from an EMBL/GenBank/DDBJ whole genome shotgun (WGS) entry which is preliminary data.</text>
</comment>
<evidence type="ECO:0000256" key="1">
    <source>
        <dbReference type="SAM" id="MobiDB-lite"/>
    </source>
</evidence>
<gene>
    <name evidence="3" type="ORF">FCC1311_097802</name>
</gene>
<dbReference type="SUPFAM" id="SSF57414">
    <property type="entry name" value="Hairpin loop containing domain-like"/>
    <property type="match status" value="3"/>
</dbReference>
<reference evidence="3 4" key="1">
    <citation type="submission" date="2017-12" db="EMBL/GenBank/DDBJ databases">
        <title>Sequencing, de novo assembly and annotation of complete genome of a new Thraustochytrid species, strain FCC1311.</title>
        <authorList>
            <person name="Sedici K."/>
            <person name="Godart F."/>
            <person name="Aiese Cigliano R."/>
            <person name="Sanseverino W."/>
            <person name="Barakat M."/>
            <person name="Ortet P."/>
            <person name="Marechal E."/>
            <person name="Cagnac O."/>
            <person name="Amato A."/>
        </authorList>
    </citation>
    <scope>NUCLEOTIDE SEQUENCE [LARGE SCALE GENOMIC DNA]</scope>
</reference>
<evidence type="ECO:0000313" key="3">
    <source>
        <dbReference type="EMBL" id="GBG33557.1"/>
    </source>
</evidence>
<feature type="domain" description="Apple" evidence="2">
    <location>
        <begin position="582"/>
        <end position="674"/>
    </location>
</feature>
<name>A0A2R5GRQ0_9STRA</name>
<proteinExistence type="predicted"/>
<evidence type="ECO:0000313" key="4">
    <source>
        <dbReference type="Proteomes" id="UP000241890"/>
    </source>
</evidence>
<organism evidence="3 4">
    <name type="scientific">Hondaea fermentalgiana</name>
    <dbReference type="NCBI Taxonomy" id="2315210"/>
    <lineage>
        <taxon>Eukaryota</taxon>
        <taxon>Sar</taxon>
        <taxon>Stramenopiles</taxon>
        <taxon>Bigyra</taxon>
        <taxon>Labyrinthulomycetes</taxon>
        <taxon>Thraustochytrida</taxon>
        <taxon>Thraustochytriidae</taxon>
        <taxon>Hondaea</taxon>
    </lineage>
</organism>
<dbReference type="Proteomes" id="UP000241890">
    <property type="component" value="Unassembled WGS sequence"/>
</dbReference>
<dbReference type="PROSITE" id="PS50948">
    <property type="entry name" value="PAN"/>
    <property type="match status" value="3"/>
</dbReference>
<accession>A0A2R5GRQ0</accession>
<dbReference type="InterPro" id="IPR003609">
    <property type="entry name" value="Pan_app"/>
</dbReference>
<feature type="domain" description="Apple" evidence="2">
    <location>
        <begin position="1356"/>
        <end position="1448"/>
    </location>
</feature>
<evidence type="ECO:0000259" key="2">
    <source>
        <dbReference type="PROSITE" id="PS50948"/>
    </source>
</evidence>
<dbReference type="Gene3D" id="3.50.4.10">
    <property type="entry name" value="Hepatocyte Growth Factor"/>
    <property type="match status" value="3"/>
</dbReference>